<keyword evidence="2" id="KW-1185">Reference proteome</keyword>
<dbReference type="AlphaFoldDB" id="A0AAN9KKX1"/>
<name>A0AAN9KKX1_CLITE</name>
<gene>
    <name evidence="1" type="ORF">RJT34_04236</name>
</gene>
<accession>A0AAN9KKX1</accession>
<sequence length="78" mass="8619">MLWAATPRFGTMRVSLGLRGTGPTMGLELRLAMGLTSRYCPSVLESDIDTREVYGMTMPKAEPLIAIARPCLAKRLYD</sequence>
<dbReference type="Proteomes" id="UP001359559">
    <property type="component" value="Unassembled WGS sequence"/>
</dbReference>
<evidence type="ECO:0000313" key="2">
    <source>
        <dbReference type="Proteomes" id="UP001359559"/>
    </source>
</evidence>
<protein>
    <submittedName>
        <fullName evidence="1">Uncharacterized protein</fullName>
    </submittedName>
</protein>
<reference evidence="1 2" key="1">
    <citation type="submission" date="2024-01" db="EMBL/GenBank/DDBJ databases">
        <title>The genomes of 5 underutilized Papilionoideae crops provide insights into root nodulation and disease resistance.</title>
        <authorList>
            <person name="Yuan L."/>
        </authorList>
    </citation>
    <scope>NUCLEOTIDE SEQUENCE [LARGE SCALE GENOMIC DNA]</scope>
    <source>
        <strain evidence="1">LY-2023</strain>
        <tissue evidence="1">Leaf</tissue>
    </source>
</reference>
<evidence type="ECO:0000313" key="1">
    <source>
        <dbReference type="EMBL" id="KAK7319515.1"/>
    </source>
</evidence>
<dbReference type="EMBL" id="JAYKXN010000001">
    <property type="protein sequence ID" value="KAK7319515.1"/>
    <property type="molecule type" value="Genomic_DNA"/>
</dbReference>
<proteinExistence type="predicted"/>
<organism evidence="1 2">
    <name type="scientific">Clitoria ternatea</name>
    <name type="common">Butterfly pea</name>
    <dbReference type="NCBI Taxonomy" id="43366"/>
    <lineage>
        <taxon>Eukaryota</taxon>
        <taxon>Viridiplantae</taxon>
        <taxon>Streptophyta</taxon>
        <taxon>Embryophyta</taxon>
        <taxon>Tracheophyta</taxon>
        <taxon>Spermatophyta</taxon>
        <taxon>Magnoliopsida</taxon>
        <taxon>eudicotyledons</taxon>
        <taxon>Gunneridae</taxon>
        <taxon>Pentapetalae</taxon>
        <taxon>rosids</taxon>
        <taxon>fabids</taxon>
        <taxon>Fabales</taxon>
        <taxon>Fabaceae</taxon>
        <taxon>Papilionoideae</taxon>
        <taxon>50 kb inversion clade</taxon>
        <taxon>NPAAA clade</taxon>
        <taxon>indigoferoid/millettioid clade</taxon>
        <taxon>Phaseoleae</taxon>
        <taxon>Clitoria</taxon>
    </lineage>
</organism>
<comment type="caution">
    <text evidence="1">The sequence shown here is derived from an EMBL/GenBank/DDBJ whole genome shotgun (WGS) entry which is preliminary data.</text>
</comment>